<accession>A0A225AK28</accession>
<protein>
    <recommendedName>
        <fullName evidence="1">Glyoxalase/fosfomycin resistance/dioxygenase domain-containing protein</fullName>
    </recommendedName>
</protein>
<proteinExistence type="predicted"/>
<dbReference type="PANTHER" id="PTHR33993">
    <property type="entry name" value="GLYOXALASE-RELATED"/>
    <property type="match status" value="1"/>
</dbReference>
<dbReference type="InterPro" id="IPR029068">
    <property type="entry name" value="Glyas_Bleomycin-R_OHBP_Dase"/>
</dbReference>
<organism evidence="2 3">
    <name type="scientific">Talaromyces atroroseus</name>
    <dbReference type="NCBI Taxonomy" id="1441469"/>
    <lineage>
        <taxon>Eukaryota</taxon>
        <taxon>Fungi</taxon>
        <taxon>Dikarya</taxon>
        <taxon>Ascomycota</taxon>
        <taxon>Pezizomycotina</taxon>
        <taxon>Eurotiomycetes</taxon>
        <taxon>Eurotiomycetidae</taxon>
        <taxon>Eurotiales</taxon>
        <taxon>Trichocomaceae</taxon>
        <taxon>Talaromyces</taxon>
        <taxon>Talaromyces sect. Trachyspermi</taxon>
    </lineage>
</organism>
<reference evidence="2 3" key="1">
    <citation type="submission" date="2015-06" db="EMBL/GenBank/DDBJ databases">
        <title>Talaromyces atroroseus IBT 11181 draft genome.</title>
        <authorList>
            <person name="Rasmussen K.B."/>
            <person name="Rasmussen S."/>
            <person name="Petersen B."/>
            <person name="Sicheritz-Ponten T."/>
            <person name="Mortensen U.H."/>
            <person name="Thrane U."/>
        </authorList>
    </citation>
    <scope>NUCLEOTIDE SEQUENCE [LARGE SCALE GENOMIC DNA]</scope>
    <source>
        <strain evidence="2 3">IBT 11181</strain>
    </source>
</reference>
<feature type="domain" description="Glyoxalase/fosfomycin resistance/dioxygenase" evidence="1">
    <location>
        <begin position="10"/>
        <end position="120"/>
    </location>
</feature>
<keyword evidence="3" id="KW-1185">Reference proteome</keyword>
<comment type="caution">
    <text evidence="2">The sequence shown here is derived from an EMBL/GenBank/DDBJ whole genome shotgun (WGS) entry which is preliminary data.</text>
</comment>
<dbReference type="InterPro" id="IPR004360">
    <property type="entry name" value="Glyas_Fos-R_dOase_dom"/>
</dbReference>
<dbReference type="Proteomes" id="UP000214365">
    <property type="component" value="Unassembled WGS sequence"/>
</dbReference>
<evidence type="ECO:0000313" key="2">
    <source>
        <dbReference type="EMBL" id="OKL55879.1"/>
    </source>
</evidence>
<evidence type="ECO:0000313" key="3">
    <source>
        <dbReference type="Proteomes" id="UP000214365"/>
    </source>
</evidence>
<name>A0A225AK28_TALAT</name>
<evidence type="ECO:0000259" key="1">
    <source>
        <dbReference type="Pfam" id="PF00903"/>
    </source>
</evidence>
<sequence length="143" mass="16582">MFRYGETCWMEIPVKDAQRAIQFYRNVFEWNIHEEGYEQQLEGIERVYFFSKGNFHGSFLLVPEDQFFDMSKAFAASSSDREKEGDDKILWSVGNTFAVEDMDETLKKITDSGGRIFRGMGSLAKFVDTEGNILALFSLQVWD</sequence>
<dbReference type="EMBL" id="LFMY01000017">
    <property type="protein sequence ID" value="OKL55879.1"/>
    <property type="molecule type" value="Genomic_DNA"/>
</dbReference>
<dbReference type="OrthoDB" id="447346at2759"/>
<dbReference type="AlphaFoldDB" id="A0A225AK28"/>
<dbReference type="InterPro" id="IPR052164">
    <property type="entry name" value="Anthracycline_SecMetBiosynth"/>
</dbReference>
<dbReference type="RefSeq" id="XP_020116000.1">
    <property type="nucleotide sequence ID" value="XM_020263884.1"/>
</dbReference>
<gene>
    <name evidence="2" type="ORF">UA08_08840</name>
</gene>
<dbReference type="PANTHER" id="PTHR33993:SF2">
    <property type="entry name" value="VOC DOMAIN-CONTAINING PROTEIN"/>
    <property type="match status" value="1"/>
</dbReference>
<dbReference type="Pfam" id="PF00903">
    <property type="entry name" value="Glyoxalase"/>
    <property type="match status" value="1"/>
</dbReference>
<dbReference type="Gene3D" id="3.10.180.10">
    <property type="entry name" value="2,3-Dihydroxybiphenyl 1,2-Dioxygenase, domain 1"/>
    <property type="match status" value="1"/>
</dbReference>
<dbReference type="GeneID" id="31008596"/>
<dbReference type="SUPFAM" id="SSF54593">
    <property type="entry name" value="Glyoxalase/Bleomycin resistance protein/Dihydroxybiphenyl dioxygenase"/>
    <property type="match status" value="1"/>
</dbReference>